<evidence type="ECO:0000256" key="2">
    <source>
        <dbReference type="ARBA" id="ARBA00023054"/>
    </source>
</evidence>
<dbReference type="Proteomes" id="UP001059041">
    <property type="component" value="Linkage Group LG17"/>
</dbReference>
<evidence type="ECO:0000313" key="6">
    <source>
        <dbReference type="Proteomes" id="UP001059041"/>
    </source>
</evidence>
<dbReference type="InterPro" id="IPR031557">
    <property type="entry name" value="N-CoR_GPS2_interact"/>
</dbReference>
<evidence type="ECO:0000256" key="3">
    <source>
        <dbReference type="SAM" id="MobiDB-lite"/>
    </source>
</evidence>
<protein>
    <submittedName>
        <fullName evidence="5">Nuclear receptor corepressor 2</fullName>
    </submittedName>
</protein>
<feature type="compositionally biased region" description="Polar residues" evidence="3">
    <location>
        <begin position="338"/>
        <end position="357"/>
    </location>
</feature>
<sequence length="390" mass="42069">MSSHPQPMPQGQRAVDACHLPSPATLPLQDVGGLVDYHPVAREYSSHLSHASLAHRRRPSLLSEFQPGNERGQEPHIRYDHIYLHEHSSHSEVDYSEMKRPRLEIGAESLIRHQTHRQALTVAGAEEMAKEHSSSSSIGKIEPVSPVSPVPMEPDLDLVPTRFSKEELIQNMDRVDWEITMVEKQICKLRKKQRQLEEEAAKPQEPERNVSPPPSEAKHRSLVQIIYDENRAQAAAAGAQAAGVPQPGADTVPNTAVLTRVPAPGPIQAQPGQTAQVTLTKPPPVVSVPAVVSSAGVTTLPVAGISVAIGQAQKAGGQVVPHPFQVEHVQQLLHRQKQQSPAQQQTVVVTPASESPVQQAATPQPQQGKGNTHTGAAMSSKTRAKPSGGS</sequence>
<comment type="caution">
    <text evidence="5">The sequence shown here is derived from an EMBL/GenBank/DDBJ whole genome shotgun (WGS) entry which is preliminary data.</text>
</comment>
<dbReference type="EMBL" id="JAFHDT010000017">
    <property type="protein sequence ID" value="KAI7797378.1"/>
    <property type="molecule type" value="Genomic_DNA"/>
</dbReference>
<dbReference type="InterPro" id="IPR051571">
    <property type="entry name" value="N-CoR_corepressor"/>
</dbReference>
<gene>
    <name evidence="5" type="ORF">IRJ41_000517</name>
</gene>
<dbReference type="GO" id="GO:0003714">
    <property type="term" value="F:transcription corepressor activity"/>
    <property type="evidence" value="ECO:0007669"/>
    <property type="project" value="TreeGrafter"/>
</dbReference>
<dbReference type="Pfam" id="PF15784">
    <property type="entry name" value="GPS2_interact"/>
    <property type="match status" value="1"/>
</dbReference>
<comment type="similarity">
    <text evidence="1">Belongs to the N-CoR nuclear receptor corepressors family.</text>
</comment>
<evidence type="ECO:0000256" key="1">
    <source>
        <dbReference type="ARBA" id="ARBA00010097"/>
    </source>
</evidence>
<evidence type="ECO:0000313" key="5">
    <source>
        <dbReference type="EMBL" id="KAI7797378.1"/>
    </source>
</evidence>
<reference evidence="5" key="1">
    <citation type="submission" date="2021-02" db="EMBL/GenBank/DDBJ databases">
        <title>Comparative genomics reveals that relaxation of natural selection precedes convergent phenotypic evolution of cavefish.</title>
        <authorList>
            <person name="Peng Z."/>
        </authorList>
    </citation>
    <scope>NUCLEOTIDE SEQUENCE</scope>
    <source>
        <tissue evidence="5">Muscle</tissue>
    </source>
</reference>
<dbReference type="PANTHER" id="PTHR13992:SF21">
    <property type="entry name" value="NUCLEAR RECEPTOR COREPRESSOR 2"/>
    <property type="match status" value="1"/>
</dbReference>
<evidence type="ECO:0000259" key="4">
    <source>
        <dbReference type="Pfam" id="PF15784"/>
    </source>
</evidence>
<keyword evidence="2" id="KW-0175">Coiled coil</keyword>
<organism evidence="5 6">
    <name type="scientific">Triplophysa rosa</name>
    <name type="common">Cave loach</name>
    <dbReference type="NCBI Taxonomy" id="992332"/>
    <lineage>
        <taxon>Eukaryota</taxon>
        <taxon>Metazoa</taxon>
        <taxon>Chordata</taxon>
        <taxon>Craniata</taxon>
        <taxon>Vertebrata</taxon>
        <taxon>Euteleostomi</taxon>
        <taxon>Actinopterygii</taxon>
        <taxon>Neopterygii</taxon>
        <taxon>Teleostei</taxon>
        <taxon>Ostariophysi</taxon>
        <taxon>Cypriniformes</taxon>
        <taxon>Nemacheilidae</taxon>
        <taxon>Triplophysa</taxon>
    </lineage>
</organism>
<dbReference type="GO" id="GO:0000122">
    <property type="term" value="P:negative regulation of transcription by RNA polymerase II"/>
    <property type="evidence" value="ECO:0007669"/>
    <property type="project" value="TreeGrafter"/>
</dbReference>
<feature type="compositionally biased region" description="Polar residues" evidence="3">
    <location>
        <begin position="368"/>
        <end position="381"/>
    </location>
</feature>
<keyword evidence="5" id="KW-0675">Receptor</keyword>
<feature type="compositionally biased region" description="Low complexity" evidence="3">
    <location>
        <begin position="358"/>
        <end position="367"/>
    </location>
</feature>
<keyword evidence="6" id="KW-1185">Reference proteome</keyword>
<feature type="region of interest" description="Disordered" evidence="3">
    <location>
        <begin position="197"/>
        <end position="218"/>
    </location>
</feature>
<dbReference type="PANTHER" id="PTHR13992">
    <property type="entry name" value="NUCLEAR RECEPTOR CO-REPRESSOR RELATED NCOR"/>
    <property type="match status" value="1"/>
</dbReference>
<dbReference type="FunFam" id="1.20.5.430:FF:000001">
    <property type="entry name" value="Nuclear receptor corepressor 2 isoform 1"/>
    <property type="match status" value="1"/>
</dbReference>
<feature type="domain" description="N-CoR GPS2-interacting" evidence="4">
    <location>
        <begin position="138"/>
        <end position="225"/>
    </location>
</feature>
<feature type="compositionally biased region" description="Basic and acidic residues" evidence="3">
    <location>
        <begin position="197"/>
        <end position="208"/>
    </location>
</feature>
<name>A0A9W7TJ47_TRIRA</name>
<dbReference type="Gene3D" id="1.20.5.430">
    <property type="match status" value="1"/>
</dbReference>
<dbReference type="GO" id="GO:0000785">
    <property type="term" value="C:chromatin"/>
    <property type="evidence" value="ECO:0007669"/>
    <property type="project" value="TreeGrafter"/>
</dbReference>
<feature type="region of interest" description="Disordered" evidence="3">
    <location>
        <begin position="334"/>
        <end position="390"/>
    </location>
</feature>
<accession>A0A9W7TJ47</accession>
<dbReference type="AlphaFoldDB" id="A0A9W7TJ47"/>
<proteinExistence type="inferred from homology"/>